<dbReference type="EMBL" id="VIFY01000190">
    <property type="protein sequence ID" value="TQB68778.1"/>
    <property type="molecule type" value="Genomic_DNA"/>
</dbReference>
<feature type="transmembrane region" description="Helical" evidence="8">
    <location>
        <begin position="879"/>
        <end position="900"/>
    </location>
</feature>
<evidence type="ECO:0000256" key="2">
    <source>
        <dbReference type="ARBA" id="ARBA00008170"/>
    </source>
</evidence>
<evidence type="ECO:0000256" key="5">
    <source>
        <dbReference type="ARBA" id="ARBA00022989"/>
    </source>
</evidence>
<organism evidence="10 11">
    <name type="scientific">Monascus purpureus</name>
    <name type="common">Red mold</name>
    <name type="synonym">Monascus anka</name>
    <dbReference type="NCBI Taxonomy" id="5098"/>
    <lineage>
        <taxon>Eukaryota</taxon>
        <taxon>Fungi</taxon>
        <taxon>Dikarya</taxon>
        <taxon>Ascomycota</taxon>
        <taxon>Pezizomycotina</taxon>
        <taxon>Eurotiomycetes</taxon>
        <taxon>Eurotiomycetidae</taxon>
        <taxon>Eurotiales</taxon>
        <taxon>Aspergillaceae</taxon>
        <taxon>Monascus</taxon>
    </lineage>
</organism>
<dbReference type="PANTHER" id="PTHR12266">
    <property type="entry name" value="NA+/CA2+ K+ INDEPENDENT EXCHANGER"/>
    <property type="match status" value="1"/>
</dbReference>
<feature type="domain" description="Sodium/calcium exchanger membrane region" evidence="9">
    <location>
        <begin position="844"/>
        <end position="1002"/>
    </location>
</feature>
<dbReference type="PANTHER" id="PTHR12266:SF0">
    <property type="entry name" value="MITOCHONDRIAL SODIUM_CALCIUM EXCHANGER PROTEIN"/>
    <property type="match status" value="1"/>
</dbReference>
<feature type="transmembrane region" description="Helical" evidence="8">
    <location>
        <begin position="148"/>
        <end position="167"/>
    </location>
</feature>
<gene>
    <name evidence="10" type="ORF">MPDQ_002820</name>
</gene>
<keyword evidence="11" id="KW-1185">Reference proteome</keyword>
<evidence type="ECO:0000313" key="11">
    <source>
        <dbReference type="Proteomes" id="UP000319663"/>
    </source>
</evidence>
<keyword evidence="4 8" id="KW-0812">Transmembrane</keyword>
<dbReference type="Proteomes" id="UP000319663">
    <property type="component" value="Unassembled WGS sequence"/>
</dbReference>
<name>A0A507QJX3_MONPU</name>
<evidence type="ECO:0000256" key="6">
    <source>
        <dbReference type="ARBA" id="ARBA00023136"/>
    </source>
</evidence>
<evidence type="ECO:0000256" key="1">
    <source>
        <dbReference type="ARBA" id="ARBA00004141"/>
    </source>
</evidence>
<comment type="similarity">
    <text evidence="2">Belongs to the Ca(2+):cation antiporter (CaCA) (TC 2.A.19) family.</text>
</comment>
<evidence type="ECO:0000256" key="8">
    <source>
        <dbReference type="SAM" id="Phobius"/>
    </source>
</evidence>
<dbReference type="GO" id="GO:0006874">
    <property type="term" value="P:intracellular calcium ion homeostasis"/>
    <property type="evidence" value="ECO:0007669"/>
    <property type="project" value="TreeGrafter"/>
</dbReference>
<feature type="transmembrane region" description="Helical" evidence="8">
    <location>
        <begin position="805"/>
        <end position="827"/>
    </location>
</feature>
<feature type="transmembrane region" description="Helical" evidence="8">
    <location>
        <begin position="954"/>
        <end position="977"/>
    </location>
</feature>
<feature type="transmembrane region" description="Helical" evidence="8">
    <location>
        <begin position="19"/>
        <end position="36"/>
    </location>
</feature>
<evidence type="ECO:0000256" key="7">
    <source>
        <dbReference type="SAM" id="MobiDB-lite"/>
    </source>
</evidence>
<feature type="compositionally biased region" description="Low complexity" evidence="7">
    <location>
        <begin position="508"/>
        <end position="523"/>
    </location>
</feature>
<protein>
    <recommendedName>
        <fullName evidence="9">Sodium/calcium exchanger membrane region domain-containing protein</fullName>
    </recommendedName>
</protein>
<feature type="compositionally biased region" description="Polar residues" evidence="7">
    <location>
        <begin position="562"/>
        <end position="572"/>
    </location>
</feature>
<evidence type="ECO:0000259" key="9">
    <source>
        <dbReference type="Pfam" id="PF01699"/>
    </source>
</evidence>
<reference evidence="10 11" key="1">
    <citation type="submission" date="2019-06" db="EMBL/GenBank/DDBJ databases">
        <title>Wine fermentation using esterase from Monascus purpureus.</title>
        <authorList>
            <person name="Geng C."/>
            <person name="Zhang Y."/>
        </authorList>
    </citation>
    <scope>NUCLEOTIDE SEQUENCE [LARGE SCALE GENOMIC DNA]</scope>
    <source>
        <strain evidence="10">HQ1</strain>
    </source>
</reference>
<evidence type="ECO:0000256" key="3">
    <source>
        <dbReference type="ARBA" id="ARBA00022448"/>
    </source>
</evidence>
<evidence type="ECO:0000256" key="4">
    <source>
        <dbReference type="ARBA" id="ARBA00022692"/>
    </source>
</evidence>
<feature type="domain" description="Sodium/calcium exchanger membrane region" evidence="9">
    <location>
        <begin position="124"/>
        <end position="263"/>
    </location>
</feature>
<dbReference type="Pfam" id="PF01699">
    <property type="entry name" value="Na_Ca_ex"/>
    <property type="match status" value="2"/>
</dbReference>
<keyword evidence="5 8" id="KW-1133">Transmembrane helix</keyword>
<dbReference type="InterPro" id="IPR044880">
    <property type="entry name" value="NCX_ion-bd_dom_sf"/>
</dbReference>
<dbReference type="AlphaFoldDB" id="A0A507QJX3"/>
<keyword evidence="3" id="KW-0813">Transport</keyword>
<dbReference type="GO" id="GO:0008324">
    <property type="term" value="F:monoatomic cation transmembrane transporter activity"/>
    <property type="evidence" value="ECO:0007669"/>
    <property type="project" value="TreeGrafter"/>
</dbReference>
<feature type="transmembrane region" description="Helical" evidence="8">
    <location>
        <begin position="117"/>
        <end position="136"/>
    </location>
</feature>
<dbReference type="GO" id="GO:0016020">
    <property type="term" value="C:membrane"/>
    <property type="evidence" value="ECO:0007669"/>
    <property type="project" value="UniProtKB-SubCell"/>
</dbReference>
<dbReference type="STRING" id="5098.A0A507QJX3"/>
<feature type="transmembrane region" description="Helical" evidence="8">
    <location>
        <begin position="907"/>
        <end position="934"/>
    </location>
</feature>
<feature type="transmembrane region" description="Helical" evidence="8">
    <location>
        <begin position="224"/>
        <end position="243"/>
    </location>
</feature>
<dbReference type="InterPro" id="IPR004837">
    <property type="entry name" value="NaCa_Exmemb"/>
</dbReference>
<feature type="transmembrane region" description="Helical" evidence="8">
    <location>
        <begin position="249"/>
        <end position="268"/>
    </location>
</feature>
<sequence length="1011" mass="111556">MLLPQTPARQRRRYSIQPFYLSLLIFTLLAIASLAFERLENWPYIAATPKLLRRSLPDSSPLLEKSVVGQVFAANCHLVRNAKDQCSFVRINCPDHDDGLFSYLQFYYCTLAHAKPLAFIIIIAWLSLLFSTIGIAASDFLCINLSTLASILGMSENLTGVTFLAFGNGSPDVFSTLAAMRSNSGSLAIGELIGAAGFITSVVAGSMALIQPFRVARRSFVRDVGYFVIAVAFSMIVLADGRLNTWESAAMVGLYCFYVVTVVTWHWYRVRRRRAYERNVAARTHFHIPENQELDIDEVQEDDDPEVAESRSLLHGASTEDFNDLEHPEVPVWKDEEDDETRNRYLAEIRDNMRVSRPVTSRRRNTFNPIRPSLVGALEFQSVLSSLMKSRNTPHQHFPVNFRDYSDDFDTLPSYQLDNRSVASHPHTTRPSTEGFLSPNSAWASARTRAVSANDVAGLKLDTDLFNRNTTHPAHESVGRSSREPIEGLESTQLEPAQIGQRVRSTVSPLSSRYPSRSSSRPSTMRARTPELLAPPHPDTFRIPDYQPETALPRSPLGLSPQAVSPSPGNQDSEPESPIIPFPPFQDSPSPVSSRAPSIRLPPAASPTELLQIHDRYGEEDGQSGIPVKWWPYRVLPPPESLLSTLFPSLYGWTSKSIWERLLGTIAAPSVLLLTITLPVIEPPPPDAVPNPITVVVTPANNGEDPAPLVRLPEDSPFITACDDTLENEHREVVPNNKPHRHSSSGRSCWDSEALVAQEFSPPPAQPRAKEWNRWLLSIQLFAGPFFISVIGWTSVDPDLRPRNLLLPSLCSLLFSLLCFTGLIVGTRHGRHSHLPSEWRPFLSMLGFVVSICWIATIATEVVSLLKTIGVILNISDSLLGLTVFAVGNSLGDLVADVTVARLGYPVMALSACFGGPMLNILLGIGIGGLYMTWNSPRPEIIEAPSASRGSYEITVSKVLVISGATLLITLVSLLVVIPLNKWKMDRKIGWGLIALWGVSTLGNVVAEVVT</sequence>
<dbReference type="Gene3D" id="1.20.1420.30">
    <property type="entry name" value="NCX, central ion-binding region"/>
    <property type="match status" value="2"/>
</dbReference>
<dbReference type="InterPro" id="IPR051359">
    <property type="entry name" value="CaCA_antiporter"/>
</dbReference>
<feature type="transmembrane region" description="Helical" evidence="8">
    <location>
        <begin position="989"/>
        <end position="1007"/>
    </location>
</feature>
<proteinExistence type="inferred from homology"/>
<evidence type="ECO:0000313" key="10">
    <source>
        <dbReference type="EMBL" id="TQB68778.1"/>
    </source>
</evidence>
<accession>A0A507QJX3</accession>
<feature type="transmembrane region" description="Helical" evidence="8">
    <location>
        <begin position="187"/>
        <end position="212"/>
    </location>
</feature>
<keyword evidence="6 8" id="KW-0472">Membrane</keyword>
<feature type="transmembrane region" description="Helical" evidence="8">
    <location>
        <begin position="775"/>
        <end position="793"/>
    </location>
</feature>
<comment type="caution">
    <text evidence="10">The sequence shown here is derived from an EMBL/GenBank/DDBJ whole genome shotgun (WGS) entry which is preliminary data.</text>
</comment>
<feature type="region of interest" description="Disordered" evidence="7">
    <location>
        <begin position="490"/>
        <end position="604"/>
    </location>
</feature>
<feature type="compositionally biased region" description="Polar residues" evidence="7">
    <location>
        <begin position="587"/>
        <end position="596"/>
    </location>
</feature>
<feature type="transmembrane region" description="Helical" evidence="8">
    <location>
        <begin position="839"/>
        <end position="859"/>
    </location>
</feature>
<comment type="subcellular location">
    <subcellularLocation>
        <location evidence="1">Membrane</location>
        <topology evidence="1">Multi-pass membrane protein</topology>
    </subcellularLocation>
</comment>